<dbReference type="InterPro" id="IPR003812">
    <property type="entry name" value="Fido"/>
</dbReference>
<evidence type="ECO:0000259" key="1">
    <source>
        <dbReference type="PROSITE" id="PS51459"/>
    </source>
</evidence>
<dbReference type="Pfam" id="PF02661">
    <property type="entry name" value="Fic"/>
    <property type="match status" value="1"/>
</dbReference>
<dbReference type="PANTHER" id="PTHR13504">
    <property type="entry name" value="FIDO DOMAIN-CONTAINING PROTEIN DDB_G0283145"/>
    <property type="match status" value="1"/>
</dbReference>
<dbReference type="InterPro" id="IPR036597">
    <property type="entry name" value="Fido-like_dom_sf"/>
</dbReference>
<sequence>MDFKRIDEKKELLDLKRPLPEAVVKNLRERLLVEWTYHSNAIEGNTLTLSETKVVLEGITVGGKSLREHFEVINHAEAIGLVEDLVSKNSPITEFVIKQIHQLVLKNIRERDAGSYRTINVFIQGSSHVPPMNSLVPGLMRDLLEWFEGEGQMLHPIERAATFHHRFVHIHPFVDGNGRTARLLMNLILMQKQYPPAIIRQEDRVTYYSALREADETGMMEPLVLLVSEAVERLLDAYLWALGLTDKTGEP</sequence>
<reference evidence="3" key="1">
    <citation type="journal article" date="2019" name="Int. J. Syst. Evol. Microbiol.">
        <title>The Global Catalogue of Microorganisms (GCM) 10K type strain sequencing project: providing services to taxonomists for standard genome sequencing and annotation.</title>
        <authorList>
            <consortium name="The Broad Institute Genomics Platform"/>
            <consortium name="The Broad Institute Genome Sequencing Center for Infectious Disease"/>
            <person name="Wu L."/>
            <person name="Ma J."/>
        </authorList>
    </citation>
    <scope>NUCLEOTIDE SEQUENCE [LARGE SCALE GENOMIC DNA]</scope>
    <source>
        <strain evidence="3">WYCCWR 12678</strain>
    </source>
</reference>
<dbReference type="SUPFAM" id="SSF140931">
    <property type="entry name" value="Fic-like"/>
    <property type="match status" value="1"/>
</dbReference>
<name>A0ABV9Q600_9BACL</name>
<evidence type="ECO:0000313" key="3">
    <source>
        <dbReference type="Proteomes" id="UP001596002"/>
    </source>
</evidence>
<evidence type="ECO:0000313" key="2">
    <source>
        <dbReference type="EMBL" id="MFC4769536.1"/>
    </source>
</evidence>
<protein>
    <submittedName>
        <fullName evidence="2">Fic family protein</fullName>
    </submittedName>
</protein>
<dbReference type="EMBL" id="JBHSHC010000137">
    <property type="protein sequence ID" value="MFC4769536.1"/>
    <property type="molecule type" value="Genomic_DNA"/>
</dbReference>
<dbReference type="PROSITE" id="PS51459">
    <property type="entry name" value="FIDO"/>
    <property type="match status" value="1"/>
</dbReference>
<dbReference type="Gene3D" id="1.10.3290.10">
    <property type="entry name" value="Fido-like domain"/>
    <property type="match status" value="1"/>
</dbReference>
<accession>A0ABV9Q600</accession>
<feature type="domain" description="Fido" evidence="1">
    <location>
        <begin position="92"/>
        <end position="229"/>
    </location>
</feature>
<keyword evidence="3" id="KW-1185">Reference proteome</keyword>
<dbReference type="InterPro" id="IPR040198">
    <property type="entry name" value="Fido_containing"/>
</dbReference>
<comment type="caution">
    <text evidence="2">The sequence shown here is derived from an EMBL/GenBank/DDBJ whole genome shotgun (WGS) entry which is preliminary data.</text>
</comment>
<dbReference type="PANTHER" id="PTHR13504:SF38">
    <property type="entry name" value="FIDO DOMAIN-CONTAINING PROTEIN"/>
    <property type="match status" value="1"/>
</dbReference>
<proteinExistence type="predicted"/>
<dbReference type="RefSeq" id="WP_380028173.1">
    <property type="nucleotide sequence ID" value="NZ_JBHSHC010000137.1"/>
</dbReference>
<dbReference type="Proteomes" id="UP001596002">
    <property type="component" value="Unassembled WGS sequence"/>
</dbReference>
<organism evidence="2 3">
    <name type="scientific">Effusibacillus consociatus</name>
    <dbReference type="NCBI Taxonomy" id="1117041"/>
    <lineage>
        <taxon>Bacteria</taxon>
        <taxon>Bacillati</taxon>
        <taxon>Bacillota</taxon>
        <taxon>Bacilli</taxon>
        <taxon>Bacillales</taxon>
        <taxon>Alicyclobacillaceae</taxon>
        <taxon>Effusibacillus</taxon>
    </lineage>
</organism>
<gene>
    <name evidence="2" type="ORF">ACFO8Q_19590</name>
</gene>